<reference evidence="1 2" key="1">
    <citation type="submission" date="2020-12" db="EMBL/GenBank/DDBJ databases">
        <title>Salegentibacter orientalis sp. nov., isolated from costal sediment.</title>
        <authorList>
            <person name="Lian F.-B."/>
        </authorList>
    </citation>
    <scope>NUCLEOTIDE SEQUENCE [LARGE SCALE GENOMIC DNA]</scope>
    <source>
        <strain evidence="1 2">F60176</strain>
    </source>
</reference>
<organism evidence="1 2">
    <name type="scientific">Salegentibacter maritimus</name>
    <dbReference type="NCBI Taxonomy" id="2794347"/>
    <lineage>
        <taxon>Bacteria</taxon>
        <taxon>Pseudomonadati</taxon>
        <taxon>Bacteroidota</taxon>
        <taxon>Flavobacteriia</taxon>
        <taxon>Flavobacteriales</taxon>
        <taxon>Flavobacteriaceae</taxon>
        <taxon>Salegentibacter</taxon>
    </lineage>
</organism>
<protein>
    <submittedName>
        <fullName evidence="1">Uncharacterized protein</fullName>
    </submittedName>
</protein>
<comment type="caution">
    <text evidence="1">The sequence shown here is derived from an EMBL/GenBank/DDBJ whole genome shotgun (WGS) entry which is preliminary data.</text>
</comment>
<dbReference type="EMBL" id="JAEHNY010000012">
    <property type="protein sequence ID" value="MBI6120896.1"/>
    <property type="molecule type" value="Genomic_DNA"/>
</dbReference>
<gene>
    <name evidence="1" type="ORF">I6U50_12780</name>
</gene>
<sequence>MKLLTSQKNSIYDLIVKNGLSPSQFKFSKSANKYNYDGFATNLEYKNDEFYFSFQTAENSENDHYAIFSPGDDVYFEEFFSRSWNSQLAVFSNWLRYLKREITVPDKWKVLHDQVDHLDLKIDQDNDKFSAKEFIELTNRIIELKESLNKIDLLPEQLEIINSKLDHLNKTAEDLGKFDWKSLFIGTIVNTVIQLNLTPENAQLLWSTIKNVFSNYFLIE</sequence>
<keyword evidence="2" id="KW-1185">Reference proteome</keyword>
<proteinExistence type="predicted"/>
<dbReference type="RefSeq" id="WP_198639125.1">
    <property type="nucleotide sequence ID" value="NZ_JAEHNY010000012.1"/>
</dbReference>
<dbReference type="Proteomes" id="UP000635665">
    <property type="component" value="Unassembled WGS sequence"/>
</dbReference>
<accession>A0ABS0TL07</accession>
<evidence type="ECO:0000313" key="1">
    <source>
        <dbReference type="EMBL" id="MBI6120896.1"/>
    </source>
</evidence>
<evidence type="ECO:0000313" key="2">
    <source>
        <dbReference type="Proteomes" id="UP000635665"/>
    </source>
</evidence>
<name>A0ABS0TL07_9FLAO</name>